<dbReference type="AlphaFoldDB" id="A0A1B1KGN6"/>
<dbReference type="EMBL" id="CP009112">
    <property type="protein sequence ID" value="ANS31793.1"/>
    <property type="molecule type" value="Genomic_DNA"/>
</dbReference>
<reference evidence="1 2" key="1">
    <citation type="submission" date="2014-07" db="EMBL/GenBank/DDBJ databases">
        <authorList>
            <person name="Zhang J.E."/>
            <person name="Yang H."/>
            <person name="Guo J."/>
            <person name="Deng Z."/>
            <person name="Luo H."/>
            <person name="Luo M."/>
            <person name="Zhao B."/>
        </authorList>
    </citation>
    <scope>NUCLEOTIDE SEQUENCE [LARGE SCALE GENOMIC DNA]</scope>
    <source>
        <strain evidence="1 2">1CP</strain>
        <plasmid evidence="2">Plasmid pr1cp1</plasmid>
    </source>
</reference>
<gene>
    <name evidence="1" type="ORF">R1CP_35935</name>
</gene>
<keyword evidence="1" id="KW-0614">Plasmid</keyword>
<evidence type="ECO:0000313" key="2">
    <source>
        <dbReference type="Proteomes" id="UP000186108"/>
    </source>
</evidence>
<proteinExistence type="predicted"/>
<sequence>MGRHAASTLLYVSGSLTYRYVSRTGIVEDGAWEFLQGPGDRWRIEKAGQPILIRKGDDAFSWRDDEMHRQKAHIHLHILKPISPTLFVGPDSFLSPTTLGKRVAPTGPVTETAVGGRRAWSLRMGDPSTDDTMEFAIDDVTGLLLRARSSDGKLTAEVIDVEIYEHLPDTTFDWNGEIAPQSENERHRHPDHLRKVHFLAQEIAPRYWPTGVDVQPVVGDPHTGEVVASLTVEGHPTLARWPRQAQPTLIAPELASRYRHSVEWSDDHWQWRLMTATPITQGDLEQIRNSIRG</sequence>
<geneLocation type="plasmid" evidence="2">
    <name>pr1cp1</name>
</geneLocation>
<protein>
    <submittedName>
        <fullName evidence="1">Uncharacterized protein</fullName>
    </submittedName>
</protein>
<accession>A0A1B1KGN6</accession>
<name>A0A1B1KGN6_RHOOP</name>
<dbReference type="Proteomes" id="UP000186108">
    <property type="component" value="Plasmid pR1CP1"/>
</dbReference>
<organism evidence="1 2">
    <name type="scientific">Rhodococcus opacus</name>
    <name type="common">Nocardia opaca</name>
    <dbReference type="NCBI Taxonomy" id="37919"/>
    <lineage>
        <taxon>Bacteria</taxon>
        <taxon>Bacillati</taxon>
        <taxon>Actinomycetota</taxon>
        <taxon>Actinomycetes</taxon>
        <taxon>Mycobacteriales</taxon>
        <taxon>Nocardiaceae</taxon>
        <taxon>Rhodococcus</taxon>
    </lineage>
</organism>
<evidence type="ECO:0000313" key="1">
    <source>
        <dbReference type="EMBL" id="ANS31793.1"/>
    </source>
</evidence>